<evidence type="ECO:0000256" key="1">
    <source>
        <dbReference type="SAM" id="MobiDB-lite"/>
    </source>
</evidence>
<sequence length="616" mass="64789">MKAKRIVSILLTGSMLLSLLPVSALAAAPVFDAPAQTTAKKAAPLVQEADASRSTEEEAATRSRDLDAENGTAESITTIQLNAAGKPASEGDFGNWYYSAASGCQLDTGVFALQPSSEPEAESALKARLFRIGDNAELVRGTVGCETNNYGTIFDGIFQGKVANFRTISNGTFQREVNNYGTISGGTFQADVDNNGNISGGTFQRVVFNNDTISGGIFLGDMNNWGTISGGIFLGGYNYQTISGGTFQGMVGNTGTISGGTFQENVYNHGTISNGTFQGKVVNYKTISGGTFEEAVEVYASSGNEATIEGGTFEKGMKLKNDDASITIKDGLFDDEVVTGGCASPLSISGGLFTNAVDVSNTDPSKLSITGGYFVNEPTLPEGSNIAFTTVSDQNGGNFQVPVNDGFSESYTSLYVPSGSSEQPNPITVKTDTALTDCLADGVSIMGTDKVRKNNDGSYTIEVYQPESIVLVTEKPAPPTPDKPDEPGDEIDPGFSSGAAALGIVLGTAGLGYITYAHISSLYLYYTLPGGFIPSTRQELANVLWTTAGKPDPVSTALYTDIPADNIEQQKAARWCVEQGLLSDYGATFGPDTKVTNARIIRAWNSLKKVPVPITN</sequence>
<dbReference type="EMBL" id="QVFB01000007">
    <property type="protein sequence ID" value="RGC19837.1"/>
    <property type="molecule type" value="Genomic_DNA"/>
</dbReference>
<organism evidence="3 4">
    <name type="scientific">Faecalibacterium prausnitzii</name>
    <dbReference type="NCBI Taxonomy" id="853"/>
    <lineage>
        <taxon>Bacteria</taxon>
        <taxon>Bacillati</taxon>
        <taxon>Bacillota</taxon>
        <taxon>Clostridia</taxon>
        <taxon>Eubacteriales</taxon>
        <taxon>Oscillospiraceae</taxon>
        <taxon>Faecalibacterium</taxon>
    </lineage>
</organism>
<feature type="chain" id="PRO_5017740248" description="SLH domain-containing protein" evidence="2">
    <location>
        <begin position="27"/>
        <end position="616"/>
    </location>
</feature>
<accession>A0A3E2W5S9</accession>
<feature type="signal peptide" evidence="2">
    <location>
        <begin position="1"/>
        <end position="26"/>
    </location>
</feature>
<reference evidence="3 4" key="1">
    <citation type="submission" date="2018-08" db="EMBL/GenBank/DDBJ databases">
        <title>A genome reference for cultivated species of the human gut microbiota.</title>
        <authorList>
            <person name="Zou Y."/>
            <person name="Xue W."/>
            <person name="Luo G."/>
        </authorList>
    </citation>
    <scope>NUCLEOTIDE SEQUENCE [LARGE SCALE GENOMIC DNA]</scope>
    <source>
        <strain evidence="3 4">AM37-13AC</strain>
    </source>
</reference>
<name>A0A3E2W5S9_9FIRM</name>
<evidence type="ECO:0008006" key="5">
    <source>
        <dbReference type="Google" id="ProtNLM"/>
    </source>
</evidence>
<evidence type="ECO:0000313" key="4">
    <source>
        <dbReference type="Proteomes" id="UP000260733"/>
    </source>
</evidence>
<comment type="caution">
    <text evidence="3">The sequence shown here is derived from an EMBL/GenBank/DDBJ whole genome shotgun (WGS) entry which is preliminary data.</text>
</comment>
<dbReference type="Proteomes" id="UP000260733">
    <property type="component" value="Unassembled WGS sequence"/>
</dbReference>
<evidence type="ECO:0000313" key="3">
    <source>
        <dbReference type="EMBL" id="RGC19837.1"/>
    </source>
</evidence>
<protein>
    <recommendedName>
        <fullName evidence="5">SLH domain-containing protein</fullName>
    </recommendedName>
</protein>
<feature type="compositionally biased region" description="Basic and acidic residues" evidence="1">
    <location>
        <begin position="50"/>
        <end position="67"/>
    </location>
</feature>
<feature type="region of interest" description="Disordered" evidence="1">
    <location>
        <begin position="42"/>
        <end position="71"/>
    </location>
</feature>
<proteinExistence type="predicted"/>
<keyword evidence="2" id="KW-0732">Signal</keyword>
<dbReference type="AlphaFoldDB" id="A0A3E2W5S9"/>
<evidence type="ECO:0000256" key="2">
    <source>
        <dbReference type="SAM" id="SignalP"/>
    </source>
</evidence>
<feature type="region of interest" description="Disordered" evidence="1">
    <location>
        <begin position="474"/>
        <end position="494"/>
    </location>
</feature>
<gene>
    <name evidence="3" type="ORF">DW855_05770</name>
</gene>
<dbReference type="RefSeq" id="WP_117553972.1">
    <property type="nucleotide sequence ID" value="NZ_QVFB01000007.1"/>
</dbReference>